<dbReference type="STRING" id="2018661.A0A2A2JAI7"/>
<feature type="compositionally biased region" description="Polar residues" evidence="2">
    <location>
        <begin position="317"/>
        <end position="327"/>
    </location>
</feature>
<dbReference type="PANTHER" id="PTHR21456">
    <property type="entry name" value="FAMILY WITH SEQUENCE SIMILARITY 102"/>
    <property type="match status" value="1"/>
</dbReference>
<evidence type="ECO:0000256" key="2">
    <source>
        <dbReference type="SAM" id="MobiDB-lite"/>
    </source>
</evidence>
<organism evidence="4 5">
    <name type="scientific">Diploscapter pachys</name>
    <dbReference type="NCBI Taxonomy" id="2018661"/>
    <lineage>
        <taxon>Eukaryota</taxon>
        <taxon>Metazoa</taxon>
        <taxon>Ecdysozoa</taxon>
        <taxon>Nematoda</taxon>
        <taxon>Chromadorea</taxon>
        <taxon>Rhabditida</taxon>
        <taxon>Rhabditina</taxon>
        <taxon>Rhabditomorpha</taxon>
        <taxon>Rhabditoidea</taxon>
        <taxon>Rhabditidae</taxon>
        <taxon>Diploscapter</taxon>
    </lineage>
</organism>
<dbReference type="InterPro" id="IPR019448">
    <property type="entry name" value="NT-C2"/>
</dbReference>
<dbReference type="AlphaFoldDB" id="A0A2A2JAI7"/>
<feature type="compositionally biased region" description="Acidic residues" evidence="2">
    <location>
        <begin position="289"/>
        <end position="298"/>
    </location>
</feature>
<reference evidence="4 5" key="1">
    <citation type="journal article" date="2017" name="Curr. Biol.">
        <title>Genome architecture and evolution of a unichromosomal asexual nematode.</title>
        <authorList>
            <person name="Fradin H."/>
            <person name="Zegar C."/>
            <person name="Gutwein M."/>
            <person name="Lucas J."/>
            <person name="Kovtun M."/>
            <person name="Corcoran D."/>
            <person name="Baugh L.R."/>
            <person name="Kiontke K."/>
            <person name="Gunsalus K."/>
            <person name="Fitch D.H."/>
            <person name="Piano F."/>
        </authorList>
    </citation>
    <scope>NUCLEOTIDE SEQUENCE [LARGE SCALE GENOMIC DNA]</scope>
    <source>
        <strain evidence="4">PF1309</strain>
    </source>
</reference>
<proteinExistence type="inferred from homology"/>
<feature type="compositionally biased region" description="Low complexity" evidence="2">
    <location>
        <begin position="209"/>
        <end position="227"/>
    </location>
</feature>
<dbReference type="OrthoDB" id="3365224at2759"/>
<feature type="region of interest" description="Disordered" evidence="2">
    <location>
        <begin position="208"/>
        <end position="266"/>
    </location>
</feature>
<comment type="similarity">
    <text evidence="1">Belongs to the EEIG family.</text>
</comment>
<evidence type="ECO:0000313" key="5">
    <source>
        <dbReference type="Proteomes" id="UP000218231"/>
    </source>
</evidence>
<dbReference type="Proteomes" id="UP000218231">
    <property type="component" value="Unassembled WGS sequence"/>
</dbReference>
<evidence type="ECO:0000256" key="1">
    <source>
        <dbReference type="ARBA" id="ARBA00034780"/>
    </source>
</evidence>
<name>A0A2A2JAI7_9BILA</name>
<evidence type="ECO:0000259" key="3">
    <source>
        <dbReference type="PROSITE" id="PS51840"/>
    </source>
</evidence>
<gene>
    <name evidence="4" type="ORF">WR25_10829</name>
</gene>
<sequence>MTITGTYFLIRWLWHHRMSFLKNRKGFKFNVDLQVTSISDVPLVNAVLFAKVRLLEGGSFEDATERVDVSNHGASFSHRFSFSCKIPSDPLTGILERCNCRISVRKEQRGGRSYAKLGYVDVNLAEFAASGVEGISRSYLLSGYSLNQRQDNSKVQIKVTMNHQSADPFFRVPRIAGQIEDRNLNPLDRKAPQVAGDDETTAVVFRNQPTEAESSSIAASASTANDDSPSESQKRSMTTSVTSSTTTGAPTLRRLSQDRSNAPRVQSTRIDAGCVIDKMLEESRIADEAAGELEDDERDGLSLYVDREGRPIVGGAPSNSTHNSLSRSGHIHLPPPPSSTSSVP</sequence>
<feature type="domain" description="C2 NT-type" evidence="3">
    <location>
        <begin position="19"/>
        <end position="163"/>
    </location>
</feature>
<protein>
    <recommendedName>
        <fullName evidence="3">C2 NT-type domain-containing protein</fullName>
    </recommendedName>
</protein>
<feature type="region of interest" description="Disordered" evidence="2">
    <location>
        <begin position="287"/>
        <end position="344"/>
    </location>
</feature>
<dbReference type="EMBL" id="LIAE01010558">
    <property type="protein sequence ID" value="PAV58766.1"/>
    <property type="molecule type" value="Genomic_DNA"/>
</dbReference>
<feature type="compositionally biased region" description="Low complexity" evidence="2">
    <location>
        <begin position="236"/>
        <end position="247"/>
    </location>
</feature>
<comment type="caution">
    <text evidence="4">The sequence shown here is derived from an EMBL/GenBank/DDBJ whole genome shotgun (WGS) entry which is preliminary data.</text>
</comment>
<evidence type="ECO:0000313" key="4">
    <source>
        <dbReference type="EMBL" id="PAV58766.1"/>
    </source>
</evidence>
<dbReference type="PROSITE" id="PS51840">
    <property type="entry name" value="C2_NT"/>
    <property type="match status" value="1"/>
</dbReference>
<dbReference type="InterPro" id="IPR039931">
    <property type="entry name" value="EEIG1/2-like"/>
</dbReference>
<dbReference type="PANTHER" id="PTHR21456:SF1">
    <property type="entry name" value="C2 NT-TYPE DOMAIN-CONTAINING PROTEIN"/>
    <property type="match status" value="1"/>
</dbReference>
<accession>A0A2A2JAI7</accession>
<keyword evidence="5" id="KW-1185">Reference proteome</keyword>
<dbReference type="Pfam" id="PF10358">
    <property type="entry name" value="NT-C2"/>
    <property type="match status" value="1"/>
</dbReference>